<dbReference type="AlphaFoldDB" id="A7MV16"/>
<organism evidence="1 2">
    <name type="scientific">Vibrio campbellii (strain ATCC BAA-1116)</name>
    <dbReference type="NCBI Taxonomy" id="2902295"/>
    <lineage>
        <taxon>Bacteria</taxon>
        <taxon>Pseudomonadati</taxon>
        <taxon>Pseudomonadota</taxon>
        <taxon>Gammaproteobacteria</taxon>
        <taxon>Vibrionales</taxon>
        <taxon>Vibrionaceae</taxon>
        <taxon>Vibrio</taxon>
    </lineage>
</organism>
<evidence type="ECO:0008006" key="3">
    <source>
        <dbReference type="Google" id="ProtNLM"/>
    </source>
</evidence>
<evidence type="ECO:0000313" key="2">
    <source>
        <dbReference type="Proteomes" id="UP000008152"/>
    </source>
</evidence>
<dbReference type="PATRIC" id="fig|338187.25.peg.1132"/>
<gene>
    <name evidence="1" type="ordered locus">VIBHAR_01529</name>
</gene>
<name>A7MV16_VIBC1</name>
<dbReference type="EMBL" id="CP000789">
    <property type="protein sequence ID" value="ABU70499.1"/>
    <property type="molecule type" value="Genomic_DNA"/>
</dbReference>
<sequence length="196" mass="22532">MAEKDQIMTEQEYFTVHHNLTINVETLGTDFALPDEATFVSEIPAPFIVASEFSHLDMLADNARLELQNKELKHVISLLDTQNSKLNLLLSFMLSQQDDIALRFQTTQFGASQLSYRSASTVEKDQLVRVKLFLDHPAAAIYCYAQVVECEQSEQGYVVTLKYKLLRETDQDLLIKAALYQQQKLLRQRSLERENK</sequence>
<accession>A7MV16</accession>
<proteinExistence type="predicted"/>
<reference evidence="1 2" key="1">
    <citation type="submission" date="2007-08" db="EMBL/GenBank/DDBJ databases">
        <authorList>
            <consortium name="The Vibrio harveyi Genome Sequencing Project"/>
            <person name="Bassler B."/>
            <person name="Clifton S.W."/>
            <person name="Fulton L."/>
            <person name="Delehaunty K."/>
            <person name="Fronick C."/>
            <person name="Harrison M."/>
            <person name="Markivic C."/>
            <person name="Fulton R."/>
            <person name="Tin-Wollam A.-M."/>
            <person name="Shah N."/>
            <person name="Pepin K."/>
            <person name="Nash W."/>
            <person name="Thiruvilangam P."/>
            <person name="Bhonagiri V."/>
            <person name="Waters C."/>
            <person name="Tu K.C."/>
            <person name="Irgon J."/>
            <person name="Wilson R.K."/>
        </authorList>
    </citation>
    <scope>NUCLEOTIDE SEQUENCE [LARGE SCALE GENOMIC DNA]</scope>
    <source>
        <strain evidence="2">ATCC BAA-1116 / BB120</strain>
    </source>
</reference>
<evidence type="ECO:0000313" key="1">
    <source>
        <dbReference type="EMBL" id="ABU70499.1"/>
    </source>
</evidence>
<dbReference type="Proteomes" id="UP000008152">
    <property type="component" value="Chromosome I"/>
</dbReference>
<dbReference type="KEGG" id="vha:VIBHAR_01529"/>
<protein>
    <recommendedName>
        <fullName evidence="3">PilZ domain-containing protein</fullName>
    </recommendedName>
</protein>